<dbReference type="GO" id="GO:0006107">
    <property type="term" value="P:oxaloacetate metabolic process"/>
    <property type="evidence" value="ECO:0007669"/>
    <property type="project" value="TreeGrafter"/>
</dbReference>
<dbReference type="GO" id="GO:0006528">
    <property type="term" value="P:asparagine metabolic process"/>
    <property type="evidence" value="ECO:0007669"/>
    <property type="project" value="TreeGrafter"/>
</dbReference>
<evidence type="ECO:0000313" key="4">
    <source>
        <dbReference type="Proteomes" id="UP000789706"/>
    </source>
</evidence>
<dbReference type="Gene3D" id="3.60.110.10">
    <property type="entry name" value="Carbon-nitrogen hydrolase"/>
    <property type="match status" value="1"/>
</dbReference>
<dbReference type="SUPFAM" id="SSF56317">
    <property type="entry name" value="Carbon-nitrogen hydrolase"/>
    <property type="match status" value="1"/>
</dbReference>
<dbReference type="Pfam" id="PF00795">
    <property type="entry name" value="CN_hydrolase"/>
    <property type="match status" value="2"/>
</dbReference>
<comment type="caution">
    <text evidence="3">The sequence shown here is derived from an EMBL/GenBank/DDBJ whole genome shotgun (WGS) entry which is preliminary data.</text>
</comment>
<organism evidence="3 4">
    <name type="scientific">Diversispora eburnea</name>
    <dbReference type="NCBI Taxonomy" id="1213867"/>
    <lineage>
        <taxon>Eukaryota</taxon>
        <taxon>Fungi</taxon>
        <taxon>Fungi incertae sedis</taxon>
        <taxon>Mucoromycota</taxon>
        <taxon>Glomeromycotina</taxon>
        <taxon>Glomeromycetes</taxon>
        <taxon>Diversisporales</taxon>
        <taxon>Diversisporaceae</taxon>
        <taxon>Diversispora</taxon>
    </lineage>
</organism>
<protein>
    <submittedName>
        <fullName evidence="3">1965_t:CDS:1</fullName>
    </submittedName>
</protein>
<evidence type="ECO:0000256" key="1">
    <source>
        <dbReference type="ARBA" id="ARBA00022801"/>
    </source>
</evidence>
<dbReference type="PANTHER" id="PTHR23088">
    <property type="entry name" value="NITRILASE-RELATED"/>
    <property type="match status" value="1"/>
</dbReference>
<dbReference type="PROSITE" id="PS50263">
    <property type="entry name" value="CN_HYDROLASE"/>
    <property type="match status" value="1"/>
</dbReference>
<evidence type="ECO:0000313" key="3">
    <source>
        <dbReference type="EMBL" id="CAG8568293.1"/>
    </source>
</evidence>
<feature type="domain" description="CN hydrolase" evidence="2">
    <location>
        <begin position="6"/>
        <end position="234"/>
    </location>
</feature>
<dbReference type="InterPro" id="IPR036526">
    <property type="entry name" value="C-N_Hydrolase_sf"/>
</dbReference>
<dbReference type="InterPro" id="IPR045254">
    <property type="entry name" value="Nit1/2_C-N_Hydrolase"/>
</dbReference>
<evidence type="ECO:0000259" key="2">
    <source>
        <dbReference type="PROSITE" id="PS50263"/>
    </source>
</evidence>
<keyword evidence="1" id="KW-0378">Hydrolase</keyword>
<dbReference type="InterPro" id="IPR001110">
    <property type="entry name" value="UPF0012_CS"/>
</dbReference>
<dbReference type="AlphaFoldDB" id="A0A9N9BL36"/>
<name>A0A9N9BL36_9GLOM</name>
<dbReference type="OrthoDB" id="10250282at2759"/>
<sequence length="260" mass="29316">MTTTTFKIACIQLSVTSDKPENLKRAKNKIIEASKNGAKLIVLPECFNSPYGTQYFDQYAEFIPNGESIKTLSEAAKETKAYIIGGSIPERDETTKKLYNTCTVYDPEGNLIAKHHKVHLFDIDIPGRITFQESKTLDPGNSLTHFDTEYGKIGIGICYDIRFPEMAMIAARKGCVAMIYPGAFNLITGPLHWEPRDMNATYNAWGHSTVVDPNGQIVATTDHEEDIIYAEIDLNRFDHIRESIPLNDQRRFDLYTNVAK</sequence>
<dbReference type="GO" id="GO:0005739">
    <property type="term" value="C:mitochondrion"/>
    <property type="evidence" value="ECO:0007669"/>
    <property type="project" value="TreeGrafter"/>
</dbReference>
<gene>
    <name evidence="3" type="ORF">DEBURN_LOCUS7946</name>
</gene>
<dbReference type="PANTHER" id="PTHR23088:SF30">
    <property type="entry name" value="OMEGA-AMIDASE NIT2"/>
    <property type="match status" value="1"/>
</dbReference>
<dbReference type="GO" id="GO:0006541">
    <property type="term" value="P:glutamine metabolic process"/>
    <property type="evidence" value="ECO:0007669"/>
    <property type="project" value="TreeGrafter"/>
</dbReference>
<keyword evidence="4" id="KW-1185">Reference proteome</keyword>
<accession>A0A9N9BL36</accession>
<dbReference type="GO" id="GO:0050152">
    <property type="term" value="F:omega-amidase activity"/>
    <property type="evidence" value="ECO:0007669"/>
    <property type="project" value="TreeGrafter"/>
</dbReference>
<reference evidence="3" key="1">
    <citation type="submission" date="2021-06" db="EMBL/GenBank/DDBJ databases">
        <authorList>
            <person name="Kallberg Y."/>
            <person name="Tangrot J."/>
            <person name="Rosling A."/>
        </authorList>
    </citation>
    <scope>NUCLEOTIDE SEQUENCE</scope>
    <source>
        <strain evidence="3">AZ414A</strain>
    </source>
</reference>
<dbReference type="InterPro" id="IPR003010">
    <property type="entry name" value="C-N_Hydrolase"/>
</dbReference>
<proteinExistence type="predicted"/>
<dbReference type="Proteomes" id="UP000789706">
    <property type="component" value="Unassembled WGS sequence"/>
</dbReference>
<dbReference type="EMBL" id="CAJVPK010001060">
    <property type="protein sequence ID" value="CAG8568293.1"/>
    <property type="molecule type" value="Genomic_DNA"/>
</dbReference>
<dbReference type="CDD" id="cd07572">
    <property type="entry name" value="nit"/>
    <property type="match status" value="1"/>
</dbReference>
<dbReference type="PROSITE" id="PS01227">
    <property type="entry name" value="UPF0012"/>
    <property type="match status" value="1"/>
</dbReference>